<reference evidence="1 2" key="1">
    <citation type="submission" date="2021-01" db="EMBL/GenBank/DDBJ databases">
        <title>Whole genome shotgun sequence of Asanoa siamensis NBRC 107932.</title>
        <authorList>
            <person name="Komaki H."/>
            <person name="Tamura T."/>
        </authorList>
    </citation>
    <scope>NUCLEOTIDE SEQUENCE [LARGE SCALE GENOMIC DNA]</scope>
    <source>
        <strain evidence="1 2">NBRC 107932</strain>
    </source>
</reference>
<comment type="caution">
    <text evidence="1">The sequence shown here is derived from an EMBL/GenBank/DDBJ whole genome shotgun (WGS) entry which is preliminary data.</text>
</comment>
<sequence length="106" mass="11955">MNGYREHRWRKHALRLPIDRSFARPVWLCRWEYKDRAAAPVVSEQPPPVRLPQEPTCPANSRYAKALANILLCSDAGAARSALPPPQPHTLATTTTHTAYVVQASW</sequence>
<gene>
    <name evidence="1" type="ORF">Asi02nite_03600</name>
</gene>
<name>A0ABQ4CHT9_9ACTN</name>
<accession>A0ABQ4CHT9</accession>
<evidence type="ECO:0000313" key="2">
    <source>
        <dbReference type="Proteomes" id="UP000604117"/>
    </source>
</evidence>
<evidence type="ECO:0000313" key="1">
    <source>
        <dbReference type="EMBL" id="GIF70842.1"/>
    </source>
</evidence>
<protein>
    <submittedName>
        <fullName evidence="1">Uncharacterized protein</fullName>
    </submittedName>
</protein>
<dbReference type="Proteomes" id="UP000604117">
    <property type="component" value="Unassembled WGS sequence"/>
</dbReference>
<proteinExistence type="predicted"/>
<keyword evidence="2" id="KW-1185">Reference proteome</keyword>
<dbReference type="EMBL" id="BONE01000002">
    <property type="protein sequence ID" value="GIF70842.1"/>
    <property type="molecule type" value="Genomic_DNA"/>
</dbReference>
<organism evidence="1 2">
    <name type="scientific">Asanoa siamensis</name>
    <dbReference type="NCBI Taxonomy" id="926357"/>
    <lineage>
        <taxon>Bacteria</taxon>
        <taxon>Bacillati</taxon>
        <taxon>Actinomycetota</taxon>
        <taxon>Actinomycetes</taxon>
        <taxon>Micromonosporales</taxon>
        <taxon>Micromonosporaceae</taxon>
        <taxon>Asanoa</taxon>
    </lineage>
</organism>